<reference evidence="12 13" key="1">
    <citation type="submission" date="2016-11" db="EMBL/GenBank/DDBJ databases">
        <title>The macronuclear genome of Stentor coeruleus: a giant cell with tiny introns.</title>
        <authorList>
            <person name="Slabodnick M."/>
            <person name="Ruby J.G."/>
            <person name="Reiff S.B."/>
            <person name="Swart E.C."/>
            <person name="Gosai S."/>
            <person name="Prabakaran S."/>
            <person name="Witkowska E."/>
            <person name="Larue G.E."/>
            <person name="Fisher S."/>
            <person name="Freeman R.M."/>
            <person name="Gunawardena J."/>
            <person name="Chu W."/>
            <person name="Stover N.A."/>
            <person name="Gregory B.D."/>
            <person name="Nowacki M."/>
            <person name="Derisi J."/>
            <person name="Roy S.W."/>
            <person name="Marshall W.F."/>
            <person name="Sood P."/>
        </authorList>
    </citation>
    <scope>NUCLEOTIDE SEQUENCE [LARGE SCALE GENOMIC DNA]</scope>
    <source>
        <strain evidence="12">WM001</strain>
    </source>
</reference>
<dbReference type="PANTHER" id="PTHR19957">
    <property type="entry name" value="SYNTAXIN"/>
    <property type="match status" value="1"/>
</dbReference>
<accession>A0A1R2C6C1</accession>
<dbReference type="PANTHER" id="PTHR19957:SF83">
    <property type="entry name" value="SYNTAXIN-16"/>
    <property type="match status" value="1"/>
</dbReference>
<evidence type="ECO:0000256" key="9">
    <source>
        <dbReference type="ARBA" id="ARBA00023136"/>
    </source>
</evidence>
<dbReference type="EMBL" id="MPUH01000266">
    <property type="protein sequence ID" value="OMJ84530.1"/>
    <property type="molecule type" value="Genomic_DNA"/>
</dbReference>
<dbReference type="GO" id="GO:0031201">
    <property type="term" value="C:SNARE complex"/>
    <property type="evidence" value="ECO:0007669"/>
    <property type="project" value="TreeGrafter"/>
</dbReference>
<keyword evidence="9 10" id="KW-0472">Membrane</keyword>
<dbReference type="InterPro" id="IPR000727">
    <property type="entry name" value="T_SNARE_dom"/>
</dbReference>
<feature type="transmembrane region" description="Helical" evidence="10">
    <location>
        <begin position="263"/>
        <end position="285"/>
    </location>
</feature>
<evidence type="ECO:0000313" key="12">
    <source>
        <dbReference type="EMBL" id="OMJ84530.1"/>
    </source>
</evidence>
<evidence type="ECO:0000256" key="1">
    <source>
        <dbReference type="ARBA" id="ARBA00004409"/>
    </source>
</evidence>
<comment type="subcellular location">
    <subcellularLocation>
        <location evidence="1">Golgi apparatus membrane</location>
        <topology evidence="1">Single-pass type IV membrane protein</topology>
    </subcellularLocation>
</comment>
<evidence type="ECO:0000256" key="2">
    <source>
        <dbReference type="ARBA" id="ARBA00009063"/>
    </source>
</evidence>
<organism evidence="12 13">
    <name type="scientific">Stentor coeruleus</name>
    <dbReference type="NCBI Taxonomy" id="5963"/>
    <lineage>
        <taxon>Eukaryota</taxon>
        <taxon>Sar</taxon>
        <taxon>Alveolata</taxon>
        <taxon>Ciliophora</taxon>
        <taxon>Postciliodesmatophora</taxon>
        <taxon>Heterotrichea</taxon>
        <taxon>Heterotrichida</taxon>
        <taxon>Stentoridae</taxon>
        <taxon>Stentor</taxon>
    </lineage>
</organism>
<name>A0A1R2C6C1_9CILI</name>
<dbReference type="SMART" id="SM00397">
    <property type="entry name" value="t_SNARE"/>
    <property type="match status" value="1"/>
</dbReference>
<evidence type="ECO:0000256" key="5">
    <source>
        <dbReference type="ARBA" id="ARBA00022927"/>
    </source>
</evidence>
<protein>
    <recommendedName>
        <fullName evidence="11">t-SNARE coiled-coil homology domain-containing protein</fullName>
    </recommendedName>
</protein>
<dbReference type="AlphaFoldDB" id="A0A1R2C6C1"/>
<comment type="caution">
    <text evidence="12">The sequence shown here is derived from an EMBL/GenBank/DDBJ whole genome shotgun (WGS) entry which is preliminary data.</text>
</comment>
<evidence type="ECO:0000256" key="10">
    <source>
        <dbReference type="SAM" id="Phobius"/>
    </source>
</evidence>
<evidence type="ECO:0000313" key="13">
    <source>
        <dbReference type="Proteomes" id="UP000187209"/>
    </source>
</evidence>
<dbReference type="GO" id="GO:0005484">
    <property type="term" value="F:SNAP receptor activity"/>
    <property type="evidence" value="ECO:0007669"/>
    <property type="project" value="InterPro"/>
</dbReference>
<dbReference type="PROSITE" id="PS50192">
    <property type="entry name" value="T_SNARE"/>
    <property type="match status" value="1"/>
</dbReference>
<evidence type="ECO:0000256" key="4">
    <source>
        <dbReference type="ARBA" id="ARBA00022692"/>
    </source>
</evidence>
<proteinExistence type="inferred from homology"/>
<dbReference type="GO" id="GO:0006886">
    <property type="term" value="P:intracellular protein transport"/>
    <property type="evidence" value="ECO:0007669"/>
    <property type="project" value="InterPro"/>
</dbReference>
<evidence type="ECO:0000256" key="6">
    <source>
        <dbReference type="ARBA" id="ARBA00022989"/>
    </source>
</evidence>
<dbReference type="InterPro" id="IPR010989">
    <property type="entry name" value="SNARE"/>
</dbReference>
<dbReference type="OrthoDB" id="10251371at2759"/>
<dbReference type="Gene3D" id="1.20.5.110">
    <property type="match status" value="1"/>
</dbReference>
<comment type="similarity">
    <text evidence="2">Belongs to the syntaxin family.</text>
</comment>
<dbReference type="GO" id="GO:0048278">
    <property type="term" value="P:vesicle docking"/>
    <property type="evidence" value="ECO:0007669"/>
    <property type="project" value="TreeGrafter"/>
</dbReference>
<sequence>MSIQQITRSLGSSRLRTQDFKSIRSELKKSSQFSYGDQKRDLKFQPNNSHINLNEQKQDLLPPEWVDTYDKINEDLSKLDEKMSKLKEVQSERLAIVFGDTTLKDREIETLIQQTTKLIKDTEGFVMSFTKAPGSVEDMNIRKNIQRKLASRLKDITQKQKGYQKIYVEKVQNKPLEDLQQEGGLFDEKEDNFYQIAKVREDGINDLVGNINELAIIFKELSSLILDQGTILDRIDYNLIATKENMKKAVVELQKAEKHQNCARATSCLLLLIVMIVLLLLILIFKNF</sequence>
<keyword evidence="6 10" id="KW-1133">Transmembrane helix</keyword>
<keyword evidence="8" id="KW-0175">Coiled coil</keyword>
<dbReference type="CDD" id="cd15845">
    <property type="entry name" value="SNARE_syntaxin16"/>
    <property type="match status" value="1"/>
</dbReference>
<feature type="domain" description="T-SNARE coiled-coil homology" evidence="11">
    <location>
        <begin position="194"/>
        <end position="256"/>
    </location>
</feature>
<dbReference type="Proteomes" id="UP000187209">
    <property type="component" value="Unassembled WGS sequence"/>
</dbReference>
<dbReference type="GO" id="GO:0000149">
    <property type="term" value="F:SNARE binding"/>
    <property type="evidence" value="ECO:0007669"/>
    <property type="project" value="TreeGrafter"/>
</dbReference>
<keyword evidence="5" id="KW-0653">Protein transport</keyword>
<keyword evidence="4 10" id="KW-0812">Transmembrane</keyword>
<evidence type="ECO:0000256" key="7">
    <source>
        <dbReference type="ARBA" id="ARBA00023034"/>
    </source>
</evidence>
<evidence type="ECO:0000256" key="3">
    <source>
        <dbReference type="ARBA" id="ARBA00022448"/>
    </source>
</evidence>
<dbReference type="PROSITE" id="PS00914">
    <property type="entry name" value="SYNTAXIN"/>
    <property type="match status" value="1"/>
</dbReference>
<dbReference type="Gene3D" id="1.20.58.70">
    <property type="match status" value="1"/>
</dbReference>
<keyword evidence="3" id="KW-0813">Transport</keyword>
<gene>
    <name evidence="12" type="ORF">SteCoe_14337</name>
</gene>
<dbReference type="GO" id="GO:0000139">
    <property type="term" value="C:Golgi membrane"/>
    <property type="evidence" value="ECO:0007669"/>
    <property type="project" value="UniProtKB-SubCell"/>
</dbReference>
<dbReference type="InterPro" id="IPR045242">
    <property type="entry name" value="Syntaxin"/>
</dbReference>
<keyword evidence="13" id="KW-1185">Reference proteome</keyword>
<dbReference type="InterPro" id="IPR006012">
    <property type="entry name" value="Syntaxin/epimorphin_CS"/>
</dbReference>
<dbReference type="GO" id="GO:0006906">
    <property type="term" value="P:vesicle fusion"/>
    <property type="evidence" value="ECO:0007669"/>
    <property type="project" value="TreeGrafter"/>
</dbReference>
<dbReference type="SUPFAM" id="SSF47661">
    <property type="entry name" value="t-snare proteins"/>
    <property type="match status" value="1"/>
</dbReference>
<evidence type="ECO:0000259" key="11">
    <source>
        <dbReference type="PROSITE" id="PS50192"/>
    </source>
</evidence>
<dbReference type="Pfam" id="PF05739">
    <property type="entry name" value="SNARE"/>
    <property type="match status" value="1"/>
</dbReference>
<keyword evidence="7" id="KW-0333">Golgi apparatus</keyword>
<evidence type="ECO:0000256" key="8">
    <source>
        <dbReference type="ARBA" id="ARBA00023054"/>
    </source>
</evidence>